<evidence type="ECO:0000256" key="1">
    <source>
        <dbReference type="SAM" id="Phobius"/>
    </source>
</evidence>
<keyword evidence="1" id="KW-1133">Transmembrane helix</keyword>
<reference evidence="2 3" key="1">
    <citation type="submission" date="2011-02" db="EMBL/GenBank/DDBJ databases">
        <authorList>
            <person name="Muzny D."/>
            <person name="Qin X."/>
            <person name="Deng J."/>
            <person name="Jiang H."/>
            <person name="Liu Y."/>
            <person name="Qu J."/>
            <person name="Song X.-Z."/>
            <person name="Zhang L."/>
            <person name="Thornton R."/>
            <person name="Coyle M."/>
            <person name="Francisco L."/>
            <person name="Jackson L."/>
            <person name="Javaid M."/>
            <person name="Korchina V."/>
            <person name="Kovar C."/>
            <person name="Mata R."/>
            <person name="Mathew T."/>
            <person name="Ngo R."/>
            <person name="Nguyen L."/>
            <person name="Nguyen N."/>
            <person name="Okwuonu G."/>
            <person name="Ongeri F."/>
            <person name="Pham C."/>
            <person name="Simmons D."/>
            <person name="Wilczek-Boney K."/>
            <person name="Hale W."/>
            <person name="Jakkamsetti A."/>
            <person name="Pham P."/>
            <person name="Ruth R."/>
            <person name="San Lucas F."/>
            <person name="Warren J."/>
            <person name="Zhang J."/>
            <person name="Zhao Z."/>
            <person name="Zhou C."/>
            <person name="Zhu D."/>
            <person name="Lee S."/>
            <person name="Bess C."/>
            <person name="Blankenburg K."/>
            <person name="Forbes L."/>
            <person name="Fu Q."/>
            <person name="Gubbala S."/>
            <person name="Hirani K."/>
            <person name="Jayaseelan J.C."/>
            <person name="Lara F."/>
            <person name="Munidasa M."/>
            <person name="Palculict T."/>
            <person name="Patil S."/>
            <person name="Pu L.-L."/>
            <person name="Saada N."/>
            <person name="Tang L."/>
            <person name="Weissenberger G."/>
            <person name="Zhu Y."/>
            <person name="Hemphill L."/>
            <person name="Shang Y."/>
            <person name="Youmans B."/>
            <person name="Ayvaz T."/>
            <person name="Ross M."/>
            <person name="Santibanez J."/>
            <person name="Aqrawi P."/>
            <person name="Gross S."/>
            <person name="Joshi V."/>
            <person name="Fowler G."/>
            <person name="Nazareth L."/>
            <person name="Reid J."/>
            <person name="Worley K."/>
            <person name="Petrosino J."/>
            <person name="Highlander S."/>
            <person name="Gibbs R."/>
        </authorList>
    </citation>
    <scope>NUCLEOTIDE SEQUENCE [LARGE SCALE GENOMIC DNA]</scope>
    <source>
        <strain evidence="2 3">ATCC BAA-1200</strain>
    </source>
</reference>
<keyword evidence="3" id="KW-1185">Reference proteome</keyword>
<feature type="transmembrane region" description="Helical" evidence="1">
    <location>
        <begin position="26"/>
        <end position="48"/>
    </location>
</feature>
<organism evidence="2 3">
    <name type="scientific">Neisseria bacilliformis ATCC BAA-1200</name>
    <dbReference type="NCBI Taxonomy" id="888742"/>
    <lineage>
        <taxon>Bacteria</taxon>
        <taxon>Pseudomonadati</taxon>
        <taxon>Pseudomonadota</taxon>
        <taxon>Betaproteobacteria</taxon>
        <taxon>Neisseriales</taxon>
        <taxon>Neisseriaceae</taxon>
        <taxon>Neisseria</taxon>
    </lineage>
</organism>
<gene>
    <name evidence="2" type="ORF">HMPREF9123_0391</name>
</gene>
<comment type="caution">
    <text evidence="2">The sequence shown here is derived from an EMBL/GenBank/DDBJ whole genome shotgun (WGS) entry which is preliminary data.</text>
</comment>
<feature type="transmembrane region" description="Helical" evidence="1">
    <location>
        <begin position="95"/>
        <end position="112"/>
    </location>
</feature>
<sequence>MSLRRLAAVEQDADDEAGEGGEAHGVVGFFVDGFVGLFGAAFDAFAGFFFKVAEFFFGVGGVAFQAVGGFFFKAAQFAFGGVEFAAEAFFEFGDFFFAALAAVVVEFFHVVHDGADFFQHGGFAGFKVCLVVFAHLLLLIGGWEGGQYSKAGRGQC</sequence>
<name>F2B9K8_9NEIS</name>
<feature type="transmembrane region" description="Helical" evidence="1">
    <location>
        <begin position="55"/>
        <end position="75"/>
    </location>
</feature>
<evidence type="ECO:0000313" key="2">
    <source>
        <dbReference type="EMBL" id="EGF11949.1"/>
    </source>
</evidence>
<keyword evidence="1" id="KW-0812">Transmembrane</keyword>
<accession>F2B9K8</accession>
<feature type="transmembrane region" description="Helical" evidence="1">
    <location>
        <begin position="124"/>
        <end position="143"/>
    </location>
</feature>
<dbReference type="HOGENOM" id="CLU_1684686_0_0_4"/>
<dbReference type="Proteomes" id="UP000004105">
    <property type="component" value="Unassembled WGS sequence"/>
</dbReference>
<keyword evidence="1" id="KW-0472">Membrane</keyword>
<dbReference type="EMBL" id="AFAY01000006">
    <property type="protein sequence ID" value="EGF11949.1"/>
    <property type="molecule type" value="Genomic_DNA"/>
</dbReference>
<dbReference type="AlphaFoldDB" id="F2B9K8"/>
<proteinExistence type="predicted"/>
<evidence type="ECO:0000313" key="3">
    <source>
        <dbReference type="Proteomes" id="UP000004105"/>
    </source>
</evidence>
<protein>
    <submittedName>
        <fullName evidence="2">Uncharacterized protein</fullName>
    </submittedName>
</protein>